<sequence length="182" mass="19130">METRSGETLKARYTAKAAAMLATVAAAGMLAAPSAQAQTYQQKSAPQNCVIVIDKAGKVKSQRCSSDPAELEAISAASTPIIQLFDLPHFGGVATIIRGEGNVGGGDGCDYAGYRISHLGSWVNRTSSFITRHGCNAVNLHNLPNYGDHGHGFRNPGAATISVPVMPAGFDNNVESIALWRM</sequence>
<evidence type="ECO:0000313" key="2">
    <source>
        <dbReference type="EMBL" id="MBF8185395.1"/>
    </source>
</evidence>
<dbReference type="EMBL" id="JADOGI010000013">
    <property type="protein sequence ID" value="MBF8185395.1"/>
    <property type="molecule type" value="Genomic_DNA"/>
</dbReference>
<reference evidence="2" key="1">
    <citation type="submission" date="2020-11" db="EMBL/GenBank/DDBJ databases">
        <title>Whole-genome analyses of Nonomuraea sp. K274.</title>
        <authorList>
            <person name="Veyisoglu A."/>
        </authorList>
    </citation>
    <scope>NUCLEOTIDE SEQUENCE</scope>
    <source>
        <strain evidence="2">K274</strain>
    </source>
</reference>
<gene>
    <name evidence="2" type="ORF">ITP53_06515</name>
</gene>
<organism evidence="2 3">
    <name type="scientific">Nonomuraea cypriaca</name>
    <dbReference type="NCBI Taxonomy" id="1187855"/>
    <lineage>
        <taxon>Bacteria</taxon>
        <taxon>Bacillati</taxon>
        <taxon>Actinomycetota</taxon>
        <taxon>Actinomycetes</taxon>
        <taxon>Streptosporangiales</taxon>
        <taxon>Streptosporangiaceae</taxon>
        <taxon>Nonomuraea</taxon>
    </lineage>
</organism>
<dbReference type="RefSeq" id="WP_195894381.1">
    <property type="nucleotide sequence ID" value="NZ_JADOGI010000013.1"/>
</dbReference>
<feature type="chain" id="PRO_5037035935" description="Secreted protein" evidence="1">
    <location>
        <begin position="38"/>
        <end position="182"/>
    </location>
</feature>
<comment type="caution">
    <text evidence="2">The sequence shown here is derived from an EMBL/GenBank/DDBJ whole genome shotgun (WGS) entry which is preliminary data.</text>
</comment>
<protein>
    <recommendedName>
        <fullName evidence="4">Secreted protein</fullName>
    </recommendedName>
</protein>
<feature type="signal peptide" evidence="1">
    <location>
        <begin position="1"/>
        <end position="37"/>
    </location>
</feature>
<dbReference type="AlphaFoldDB" id="A0A931A8M3"/>
<keyword evidence="3" id="KW-1185">Reference proteome</keyword>
<keyword evidence="1" id="KW-0732">Signal</keyword>
<dbReference type="Proteomes" id="UP000605361">
    <property type="component" value="Unassembled WGS sequence"/>
</dbReference>
<proteinExistence type="predicted"/>
<name>A0A931A8M3_9ACTN</name>
<evidence type="ECO:0008006" key="4">
    <source>
        <dbReference type="Google" id="ProtNLM"/>
    </source>
</evidence>
<evidence type="ECO:0000313" key="3">
    <source>
        <dbReference type="Proteomes" id="UP000605361"/>
    </source>
</evidence>
<accession>A0A931A8M3</accession>
<evidence type="ECO:0000256" key="1">
    <source>
        <dbReference type="SAM" id="SignalP"/>
    </source>
</evidence>